<feature type="domain" description="N-acetyltransferase" evidence="3">
    <location>
        <begin position="1"/>
        <end position="141"/>
    </location>
</feature>
<evidence type="ECO:0000256" key="1">
    <source>
        <dbReference type="ARBA" id="ARBA00022679"/>
    </source>
</evidence>
<dbReference type="GO" id="GO:0005840">
    <property type="term" value="C:ribosome"/>
    <property type="evidence" value="ECO:0007669"/>
    <property type="project" value="UniProtKB-KW"/>
</dbReference>
<dbReference type="PANTHER" id="PTHR43877">
    <property type="entry name" value="AMINOALKYLPHOSPHONATE N-ACETYLTRANSFERASE-RELATED-RELATED"/>
    <property type="match status" value="1"/>
</dbReference>
<sequence length="141" mass="16439">MIRPVQANDASRISELLAQMGYPNTESFMSSKISKFLKDENENSLVYEENEKVLGFISMHFIPQIAVEGDFARISYLVVDENTRGKNIGKKLLDYCEKLAVEKNCDRIELHSNFTREAAHRFYFREGYLDVPKYLVKYLQK</sequence>
<dbReference type="GO" id="GO:0016747">
    <property type="term" value="F:acyltransferase activity, transferring groups other than amino-acyl groups"/>
    <property type="evidence" value="ECO:0007669"/>
    <property type="project" value="InterPro"/>
</dbReference>
<dbReference type="Proteomes" id="UP000191112">
    <property type="component" value="Unassembled WGS sequence"/>
</dbReference>
<dbReference type="InterPro" id="IPR050832">
    <property type="entry name" value="Bact_Acetyltransf"/>
</dbReference>
<dbReference type="InterPro" id="IPR016181">
    <property type="entry name" value="Acyl_CoA_acyltransferase"/>
</dbReference>
<dbReference type="Pfam" id="PF00583">
    <property type="entry name" value="Acetyltransf_1"/>
    <property type="match status" value="1"/>
</dbReference>
<dbReference type="STRING" id="619805.SAMN05660477_02752"/>
<dbReference type="OrthoDB" id="9789603at2"/>
<keyword evidence="1" id="KW-0808">Transferase</keyword>
<dbReference type="PROSITE" id="PS51186">
    <property type="entry name" value="GNAT"/>
    <property type="match status" value="1"/>
</dbReference>
<name>A0A1T5GDD6_9FLAO</name>
<dbReference type="SUPFAM" id="SSF55729">
    <property type="entry name" value="Acyl-CoA N-acyltransferases (Nat)"/>
    <property type="match status" value="1"/>
</dbReference>
<reference evidence="4 5" key="1">
    <citation type="submission" date="2017-02" db="EMBL/GenBank/DDBJ databases">
        <authorList>
            <person name="Peterson S.W."/>
        </authorList>
    </citation>
    <scope>NUCLEOTIDE SEQUENCE [LARGE SCALE GENOMIC DNA]</scope>
    <source>
        <strain evidence="4 5">DSM 22323</strain>
    </source>
</reference>
<accession>A0A1T5GDD6</accession>
<evidence type="ECO:0000313" key="4">
    <source>
        <dbReference type="EMBL" id="SKC06458.1"/>
    </source>
</evidence>
<evidence type="ECO:0000256" key="2">
    <source>
        <dbReference type="ARBA" id="ARBA00023315"/>
    </source>
</evidence>
<keyword evidence="2" id="KW-0012">Acyltransferase</keyword>
<organism evidence="4 5">
    <name type="scientific">Soonwooa buanensis</name>
    <dbReference type="NCBI Taxonomy" id="619805"/>
    <lineage>
        <taxon>Bacteria</taxon>
        <taxon>Pseudomonadati</taxon>
        <taxon>Bacteroidota</taxon>
        <taxon>Flavobacteriia</taxon>
        <taxon>Flavobacteriales</taxon>
        <taxon>Weeksellaceae</taxon>
        <taxon>Chryseobacterium group</taxon>
        <taxon>Soonwooa</taxon>
    </lineage>
</organism>
<keyword evidence="4" id="KW-0687">Ribonucleoprotein</keyword>
<dbReference type="CDD" id="cd04301">
    <property type="entry name" value="NAT_SF"/>
    <property type="match status" value="1"/>
</dbReference>
<dbReference type="PANTHER" id="PTHR43877:SF2">
    <property type="entry name" value="AMINOALKYLPHOSPHONATE N-ACETYLTRANSFERASE-RELATED"/>
    <property type="match status" value="1"/>
</dbReference>
<dbReference type="Gene3D" id="3.40.630.30">
    <property type="match status" value="1"/>
</dbReference>
<dbReference type="EMBL" id="FUYZ01000011">
    <property type="protein sequence ID" value="SKC06458.1"/>
    <property type="molecule type" value="Genomic_DNA"/>
</dbReference>
<dbReference type="RefSeq" id="WP_079667935.1">
    <property type="nucleotide sequence ID" value="NZ_FUYZ01000011.1"/>
</dbReference>
<proteinExistence type="predicted"/>
<evidence type="ECO:0000259" key="3">
    <source>
        <dbReference type="PROSITE" id="PS51186"/>
    </source>
</evidence>
<evidence type="ECO:0000313" key="5">
    <source>
        <dbReference type="Proteomes" id="UP000191112"/>
    </source>
</evidence>
<dbReference type="InterPro" id="IPR000182">
    <property type="entry name" value="GNAT_dom"/>
</dbReference>
<gene>
    <name evidence="4" type="ORF">SAMN05660477_02752</name>
</gene>
<protein>
    <submittedName>
        <fullName evidence="4">Ribosomal protein S18 acetylase RimI</fullName>
    </submittedName>
</protein>
<keyword evidence="4" id="KW-0689">Ribosomal protein</keyword>
<dbReference type="AlphaFoldDB" id="A0A1T5GDD6"/>
<keyword evidence="5" id="KW-1185">Reference proteome</keyword>